<dbReference type="EMBL" id="KB445551">
    <property type="protein sequence ID" value="EMC99806.1"/>
    <property type="molecule type" value="Genomic_DNA"/>
</dbReference>
<reference evidence="1 2" key="1">
    <citation type="journal article" date="2012" name="PLoS Pathog.">
        <title>Diverse lifestyles and strategies of plant pathogenesis encoded in the genomes of eighteen Dothideomycetes fungi.</title>
        <authorList>
            <person name="Ohm R.A."/>
            <person name="Feau N."/>
            <person name="Henrissat B."/>
            <person name="Schoch C.L."/>
            <person name="Horwitz B.A."/>
            <person name="Barry K.W."/>
            <person name="Condon B.J."/>
            <person name="Copeland A.C."/>
            <person name="Dhillon B."/>
            <person name="Glaser F."/>
            <person name="Hesse C.N."/>
            <person name="Kosti I."/>
            <person name="LaButti K."/>
            <person name="Lindquist E.A."/>
            <person name="Lucas S."/>
            <person name="Salamov A.A."/>
            <person name="Bradshaw R.E."/>
            <person name="Ciuffetti L."/>
            <person name="Hamelin R.C."/>
            <person name="Kema G.H.J."/>
            <person name="Lawrence C."/>
            <person name="Scott J.A."/>
            <person name="Spatafora J.W."/>
            <person name="Turgeon B.G."/>
            <person name="de Wit P.J.G.M."/>
            <person name="Zhong S."/>
            <person name="Goodwin S.B."/>
            <person name="Grigoriev I.V."/>
        </authorList>
    </citation>
    <scope>NUCLEOTIDE SEQUENCE [LARGE SCALE GENOMIC DNA]</scope>
    <source>
        <strain evidence="1 2">UAMH 10762</strain>
    </source>
</reference>
<organism evidence="1 2">
    <name type="scientific">Baudoinia panamericana (strain UAMH 10762)</name>
    <name type="common">Angels' share fungus</name>
    <name type="synonym">Baudoinia compniacensis (strain UAMH 10762)</name>
    <dbReference type="NCBI Taxonomy" id="717646"/>
    <lineage>
        <taxon>Eukaryota</taxon>
        <taxon>Fungi</taxon>
        <taxon>Dikarya</taxon>
        <taxon>Ascomycota</taxon>
        <taxon>Pezizomycotina</taxon>
        <taxon>Dothideomycetes</taxon>
        <taxon>Dothideomycetidae</taxon>
        <taxon>Mycosphaerellales</taxon>
        <taxon>Teratosphaeriaceae</taxon>
        <taxon>Baudoinia</taxon>
    </lineage>
</organism>
<proteinExistence type="predicted"/>
<dbReference type="GeneID" id="19107408"/>
<dbReference type="KEGG" id="bcom:BAUCODRAFT_119380"/>
<dbReference type="HOGENOM" id="CLU_2497538_0_0_1"/>
<dbReference type="Proteomes" id="UP000011761">
    <property type="component" value="Unassembled WGS sequence"/>
</dbReference>
<sequence length="86" mass="9018">MTGAPASLASCRIACFAVSPSTALFGSFAASIAACWRRSASYPLIPSNAVAEATVYTVTVRSRPGLAVDLLPTRTKSCKRGLIWKP</sequence>
<name>M2MSF7_BAUPA</name>
<dbReference type="RefSeq" id="XP_007673343.1">
    <property type="nucleotide sequence ID" value="XM_007675153.1"/>
</dbReference>
<accession>M2MSF7</accession>
<dbReference type="AlphaFoldDB" id="M2MSF7"/>
<gene>
    <name evidence="1" type="ORF">BAUCODRAFT_119380</name>
</gene>
<evidence type="ECO:0000313" key="2">
    <source>
        <dbReference type="Proteomes" id="UP000011761"/>
    </source>
</evidence>
<protein>
    <submittedName>
        <fullName evidence="1">Uncharacterized protein</fullName>
    </submittedName>
</protein>
<evidence type="ECO:0000313" key="1">
    <source>
        <dbReference type="EMBL" id="EMC99806.1"/>
    </source>
</evidence>
<keyword evidence="2" id="KW-1185">Reference proteome</keyword>